<name>A0A1I8A599_9BILA</name>
<dbReference type="WBParaSite" id="L893_g33164.t1">
    <property type="protein sequence ID" value="L893_g33164.t1"/>
    <property type="gene ID" value="L893_g33164"/>
</dbReference>
<accession>A0A1I8A599</accession>
<evidence type="ECO:0000313" key="2">
    <source>
        <dbReference type="Proteomes" id="UP000095287"/>
    </source>
</evidence>
<sequence>MAMLTISESEGSLLGGRRFANCESPPYSTPGRSVDDDEAVRKGTRRLGGVCPSRETIAKADWFVEDNLIFWKFRRRRRRYGLDAKWGATDTGGWLIMDTTRRKREAYNSEAPIPGDHRLSRQLVPREFF</sequence>
<protein>
    <submittedName>
        <fullName evidence="3">Uncharacterized protein</fullName>
    </submittedName>
</protein>
<organism evidence="2 3">
    <name type="scientific">Steinernema glaseri</name>
    <dbReference type="NCBI Taxonomy" id="37863"/>
    <lineage>
        <taxon>Eukaryota</taxon>
        <taxon>Metazoa</taxon>
        <taxon>Ecdysozoa</taxon>
        <taxon>Nematoda</taxon>
        <taxon>Chromadorea</taxon>
        <taxon>Rhabditida</taxon>
        <taxon>Tylenchina</taxon>
        <taxon>Panagrolaimomorpha</taxon>
        <taxon>Strongyloidoidea</taxon>
        <taxon>Steinernematidae</taxon>
        <taxon>Steinernema</taxon>
    </lineage>
</organism>
<evidence type="ECO:0000313" key="3">
    <source>
        <dbReference type="WBParaSite" id="L893_g33164.t1"/>
    </source>
</evidence>
<proteinExistence type="predicted"/>
<evidence type="ECO:0000256" key="1">
    <source>
        <dbReference type="SAM" id="MobiDB-lite"/>
    </source>
</evidence>
<reference evidence="3" key="1">
    <citation type="submission" date="2016-11" db="UniProtKB">
        <authorList>
            <consortium name="WormBaseParasite"/>
        </authorList>
    </citation>
    <scope>IDENTIFICATION</scope>
</reference>
<feature type="region of interest" description="Disordered" evidence="1">
    <location>
        <begin position="18"/>
        <end position="40"/>
    </location>
</feature>
<keyword evidence="2" id="KW-1185">Reference proteome</keyword>
<dbReference type="Proteomes" id="UP000095287">
    <property type="component" value="Unplaced"/>
</dbReference>
<dbReference type="AlphaFoldDB" id="A0A1I8A599"/>